<protein>
    <submittedName>
        <fullName evidence="2">Uncharacterized protein</fullName>
    </submittedName>
</protein>
<reference evidence="2 3" key="1">
    <citation type="submission" date="2015-11" db="EMBL/GenBank/DDBJ databases">
        <title>Butyribacter intestini gen. nov., sp. nov., a butyric acid-producing bacterium of the family Lachnospiraceae isolated from the human faeces.</title>
        <authorList>
            <person name="Zou Y."/>
            <person name="Xue W."/>
            <person name="Luo G."/>
            <person name="Lv M."/>
        </authorList>
    </citation>
    <scope>NUCLEOTIDE SEQUENCE [LARGE SCALE GENOMIC DNA]</scope>
    <source>
        <strain evidence="2 3">ACET-33324</strain>
    </source>
</reference>
<feature type="transmembrane region" description="Helical" evidence="1">
    <location>
        <begin position="85"/>
        <end position="109"/>
    </location>
</feature>
<keyword evidence="1" id="KW-0812">Transmembrane</keyword>
<organism evidence="2 3">
    <name type="scientific">Acetivibrio ethanolgignens</name>
    <dbReference type="NCBI Taxonomy" id="290052"/>
    <lineage>
        <taxon>Bacteria</taxon>
        <taxon>Bacillati</taxon>
        <taxon>Bacillota</taxon>
        <taxon>Clostridia</taxon>
        <taxon>Eubacteriales</taxon>
        <taxon>Oscillospiraceae</taxon>
        <taxon>Acetivibrio</taxon>
    </lineage>
</organism>
<accession>A0A0V8QC98</accession>
<evidence type="ECO:0000313" key="2">
    <source>
        <dbReference type="EMBL" id="KSV58014.1"/>
    </source>
</evidence>
<dbReference type="InterPro" id="IPR007272">
    <property type="entry name" value="Sulf_transp_TsuA/YedE"/>
</dbReference>
<gene>
    <name evidence="2" type="ORF">ASU35_14335</name>
</gene>
<keyword evidence="3" id="KW-1185">Reference proteome</keyword>
<dbReference type="EMBL" id="LNAM01000188">
    <property type="protein sequence ID" value="KSV58014.1"/>
    <property type="molecule type" value="Genomic_DNA"/>
</dbReference>
<feature type="transmembrane region" description="Helical" evidence="1">
    <location>
        <begin position="186"/>
        <end position="204"/>
    </location>
</feature>
<feature type="transmembrane region" description="Helical" evidence="1">
    <location>
        <begin position="55"/>
        <end position="73"/>
    </location>
</feature>
<name>A0A0V8QC98_9FIRM</name>
<keyword evidence="1" id="KW-1133">Transmembrane helix</keyword>
<dbReference type="STRING" id="290052.ASU35_14335"/>
<feature type="transmembrane region" description="Helical" evidence="1">
    <location>
        <begin position="328"/>
        <end position="345"/>
    </location>
</feature>
<dbReference type="NCBIfam" id="TIGR04112">
    <property type="entry name" value="seleno_YedE"/>
    <property type="match status" value="1"/>
</dbReference>
<dbReference type="Pfam" id="PF04143">
    <property type="entry name" value="Sulf_transp"/>
    <property type="match status" value="1"/>
</dbReference>
<proteinExistence type="predicted"/>
<evidence type="ECO:0000256" key="1">
    <source>
        <dbReference type="SAM" id="Phobius"/>
    </source>
</evidence>
<evidence type="ECO:0000313" key="3">
    <source>
        <dbReference type="Proteomes" id="UP000054874"/>
    </source>
</evidence>
<dbReference type="RefSeq" id="WP_058353746.1">
    <property type="nucleotide sequence ID" value="NZ_CABMMD010000188.1"/>
</dbReference>
<feature type="transmembrane region" description="Helical" evidence="1">
    <location>
        <begin position="7"/>
        <end position="25"/>
    </location>
</feature>
<dbReference type="InterPro" id="IPR026366">
    <property type="entry name" value="Seleno_YedE"/>
</dbReference>
<sequence length="351" mass="37049">MNEKRNIIISAALIGIISVALVYLGNPANMGFCLACFVRDTAGGLGLHRAEVVQYLRPELIGLILGSFLLALGRKEFSPRGGSSPFTRFTLGFFAMVGALMFLGCPFRMLLRLAGGDLNALVGLVGFIAGIGLGIFFLNRGFTLKRTHNFSKLEGASMPIVAILLLGLALFAPSLLLFSQEGPGSKHAPLFIALLAGLIVGALAQRTRFCMVGGIRDFLLFRETTLIIGFITLFVVAMIANIALGFFHPGFAGQPIAHTDGLWNFLGTALLGFACVLLGGCPLRQFILAGEGNTDSAIAILGLLVGAAFCHNFKLASSADGPTTNGKIAVIIGFIVLLIIAFANSREATDN</sequence>
<feature type="transmembrane region" description="Helical" evidence="1">
    <location>
        <begin position="160"/>
        <end position="180"/>
    </location>
</feature>
<dbReference type="AlphaFoldDB" id="A0A0V8QC98"/>
<dbReference type="Proteomes" id="UP000054874">
    <property type="component" value="Unassembled WGS sequence"/>
</dbReference>
<feature type="transmembrane region" description="Helical" evidence="1">
    <location>
        <begin position="295"/>
        <end position="316"/>
    </location>
</feature>
<feature type="transmembrane region" description="Helical" evidence="1">
    <location>
        <begin position="262"/>
        <end position="283"/>
    </location>
</feature>
<comment type="caution">
    <text evidence="2">The sequence shown here is derived from an EMBL/GenBank/DDBJ whole genome shotgun (WGS) entry which is preliminary data.</text>
</comment>
<keyword evidence="1" id="KW-0472">Membrane</keyword>
<feature type="transmembrane region" description="Helical" evidence="1">
    <location>
        <begin position="225"/>
        <end position="247"/>
    </location>
</feature>
<feature type="transmembrane region" description="Helical" evidence="1">
    <location>
        <begin position="121"/>
        <end position="139"/>
    </location>
</feature>